<dbReference type="GO" id="GO:0008024">
    <property type="term" value="C:cyclin/CDK positive transcription elongation factor complex"/>
    <property type="evidence" value="ECO:0007669"/>
    <property type="project" value="TreeGrafter"/>
</dbReference>
<feature type="compositionally biased region" description="Pro residues" evidence="13">
    <location>
        <begin position="472"/>
        <end position="487"/>
    </location>
</feature>
<evidence type="ECO:0000313" key="16">
    <source>
        <dbReference type="Proteomes" id="UP000319731"/>
    </source>
</evidence>
<feature type="compositionally biased region" description="Acidic residues" evidence="13">
    <location>
        <begin position="1147"/>
        <end position="1165"/>
    </location>
</feature>
<feature type="compositionally biased region" description="Low complexity" evidence="13">
    <location>
        <begin position="28"/>
        <end position="44"/>
    </location>
</feature>
<feature type="domain" description="Protein kinase" evidence="14">
    <location>
        <begin position="585"/>
        <end position="876"/>
    </location>
</feature>
<comment type="catalytic activity">
    <reaction evidence="10">
        <text>L-threonyl-[protein] + ATP = O-phospho-L-threonyl-[protein] + ADP + H(+)</text>
        <dbReference type="Rhea" id="RHEA:46608"/>
        <dbReference type="Rhea" id="RHEA-COMP:11060"/>
        <dbReference type="Rhea" id="RHEA-COMP:11605"/>
        <dbReference type="ChEBI" id="CHEBI:15378"/>
        <dbReference type="ChEBI" id="CHEBI:30013"/>
        <dbReference type="ChEBI" id="CHEBI:30616"/>
        <dbReference type="ChEBI" id="CHEBI:61977"/>
        <dbReference type="ChEBI" id="CHEBI:456216"/>
        <dbReference type="EC" id="2.7.11.22"/>
    </reaction>
</comment>
<evidence type="ECO:0000256" key="10">
    <source>
        <dbReference type="ARBA" id="ARBA00047811"/>
    </source>
</evidence>
<feature type="compositionally biased region" description="Pro residues" evidence="13">
    <location>
        <begin position="177"/>
        <end position="190"/>
    </location>
</feature>
<dbReference type="Proteomes" id="UP000319731">
    <property type="component" value="Unassembled WGS sequence"/>
</dbReference>
<organism evidence="15 16">
    <name type="scientific">Synchytrium microbalum</name>
    <dbReference type="NCBI Taxonomy" id="1806994"/>
    <lineage>
        <taxon>Eukaryota</taxon>
        <taxon>Fungi</taxon>
        <taxon>Fungi incertae sedis</taxon>
        <taxon>Chytridiomycota</taxon>
        <taxon>Chytridiomycota incertae sedis</taxon>
        <taxon>Chytridiomycetes</taxon>
        <taxon>Synchytriales</taxon>
        <taxon>Synchytriaceae</taxon>
        <taxon>Synchytrium</taxon>
    </lineage>
</organism>
<feature type="region of interest" description="Disordered" evidence="13">
    <location>
        <begin position="1079"/>
        <end position="1234"/>
    </location>
</feature>
<dbReference type="STRING" id="1806994.A0A507C5J7"/>
<dbReference type="PROSITE" id="PS50011">
    <property type="entry name" value="PROTEIN_KINASE_DOM"/>
    <property type="match status" value="1"/>
</dbReference>
<evidence type="ECO:0000256" key="5">
    <source>
        <dbReference type="ARBA" id="ARBA00022679"/>
    </source>
</evidence>
<evidence type="ECO:0000256" key="12">
    <source>
        <dbReference type="PROSITE-ProRule" id="PRU10141"/>
    </source>
</evidence>
<dbReference type="InterPro" id="IPR000719">
    <property type="entry name" value="Prot_kinase_dom"/>
</dbReference>
<dbReference type="GO" id="GO:0005524">
    <property type="term" value="F:ATP binding"/>
    <property type="evidence" value="ECO:0007669"/>
    <property type="project" value="UniProtKB-UniRule"/>
</dbReference>
<evidence type="ECO:0000256" key="11">
    <source>
        <dbReference type="ARBA" id="ARBA00048367"/>
    </source>
</evidence>
<keyword evidence="4" id="KW-0723">Serine/threonine-protein kinase</keyword>
<dbReference type="EC" id="2.7.11.22" evidence="3"/>
<feature type="compositionally biased region" description="Low complexity" evidence="13">
    <location>
        <begin position="153"/>
        <end position="169"/>
    </location>
</feature>
<reference evidence="15 16" key="1">
    <citation type="journal article" date="2019" name="Sci. Rep.">
        <title>Comparative genomics of chytrid fungi reveal insights into the obligate biotrophic and pathogenic lifestyle of Synchytrium endobioticum.</title>
        <authorList>
            <person name="van de Vossenberg B.T.L.H."/>
            <person name="Warris S."/>
            <person name="Nguyen H.D.T."/>
            <person name="van Gent-Pelzer M.P.E."/>
            <person name="Joly D.L."/>
            <person name="van de Geest H.C."/>
            <person name="Bonants P.J.M."/>
            <person name="Smith D.S."/>
            <person name="Levesque C.A."/>
            <person name="van der Lee T.A.J."/>
        </authorList>
    </citation>
    <scope>NUCLEOTIDE SEQUENCE [LARGE SCALE GENOMIC DNA]</scope>
    <source>
        <strain evidence="15 16">JEL517</strain>
    </source>
</reference>
<evidence type="ECO:0000256" key="2">
    <source>
        <dbReference type="ARBA" id="ARBA00006485"/>
    </source>
</evidence>
<dbReference type="GeneID" id="42005337"/>
<keyword evidence="5" id="KW-0808">Transferase</keyword>
<dbReference type="GO" id="GO:0030332">
    <property type="term" value="F:cyclin binding"/>
    <property type="evidence" value="ECO:0007669"/>
    <property type="project" value="TreeGrafter"/>
</dbReference>
<dbReference type="RefSeq" id="XP_031023960.1">
    <property type="nucleotide sequence ID" value="XM_031170040.1"/>
</dbReference>
<feature type="compositionally biased region" description="Pro residues" evidence="13">
    <location>
        <begin position="524"/>
        <end position="546"/>
    </location>
</feature>
<dbReference type="PROSITE" id="PS00108">
    <property type="entry name" value="PROTEIN_KINASE_ST"/>
    <property type="match status" value="1"/>
</dbReference>
<accession>A0A507C5J7</accession>
<comment type="subcellular location">
    <subcellularLocation>
        <location evidence="1">Nucleus</location>
    </subcellularLocation>
</comment>
<evidence type="ECO:0000259" key="14">
    <source>
        <dbReference type="PROSITE" id="PS50011"/>
    </source>
</evidence>
<feature type="compositionally biased region" description="Low complexity" evidence="13">
    <location>
        <begin position="1213"/>
        <end position="1227"/>
    </location>
</feature>
<keyword evidence="7" id="KW-0418">Kinase</keyword>
<dbReference type="EMBL" id="QEAO01000026">
    <property type="protein sequence ID" value="TPX32823.1"/>
    <property type="molecule type" value="Genomic_DNA"/>
</dbReference>
<dbReference type="Pfam" id="PF00069">
    <property type="entry name" value="Pkinase"/>
    <property type="match status" value="1"/>
</dbReference>
<dbReference type="FunFam" id="1.10.510.10:FF:000624">
    <property type="entry name" value="Mitogen-activated protein kinase"/>
    <property type="match status" value="1"/>
</dbReference>
<evidence type="ECO:0000256" key="7">
    <source>
        <dbReference type="ARBA" id="ARBA00022777"/>
    </source>
</evidence>
<dbReference type="PANTHER" id="PTHR24056:SF546">
    <property type="entry name" value="CYCLIN-DEPENDENT KINASE 12"/>
    <property type="match status" value="1"/>
</dbReference>
<feature type="region of interest" description="Disordered" evidence="13">
    <location>
        <begin position="1"/>
        <end position="343"/>
    </location>
</feature>
<feature type="compositionally biased region" description="Low complexity" evidence="13">
    <location>
        <begin position="110"/>
        <end position="119"/>
    </location>
</feature>
<dbReference type="CDD" id="cd07840">
    <property type="entry name" value="STKc_CDK9_like"/>
    <property type="match status" value="1"/>
</dbReference>
<feature type="region of interest" description="Disordered" evidence="13">
    <location>
        <begin position="1036"/>
        <end position="1056"/>
    </location>
</feature>
<feature type="compositionally biased region" description="Pro residues" evidence="13">
    <location>
        <begin position="93"/>
        <end position="109"/>
    </location>
</feature>
<keyword evidence="16" id="KW-1185">Reference proteome</keyword>
<feature type="compositionally biased region" description="Low complexity" evidence="13">
    <location>
        <begin position="75"/>
        <end position="92"/>
    </location>
</feature>
<proteinExistence type="inferred from homology"/>
<evidence type="ECO:0000313" key="15">
    <source>
        <dbReference type="EMBL" id="TPX32823.1"/>
    </source>
</evidence>
<protein>
    <recommendedName>
        <fullName evidence="3">cyclin-dependent kinase</fullName>
        <ecNumber evidence="3">2.7.11.22</ecNumber>
    </recommendedName>
</protein>
<feature type="compositionally biased region" description="Polar residues" evidence="13">
    <location>
        <begin position="18"/>
        <end position="27"/>
    </location>
</feature>
<feature type="compositionally biased region" description="Low complexity" evidence="13">
    <location>
        <begin position="503"/>
        <end position="523"/>
    </location>
</feature>
<evidence type="ECO:0000256" key="3">
    <source>
        <dbReference type="ARBA" id="ARBA00012425"/>
    </source>
</evidence>
<keyword evidence="6 12" id="KW-0547">Nucleotide-binding</keyword>
<evidence type="ECO:0000256" key="4">
    <source>
        <dbReference type="ARBA" id="ARBA00022527"/>
    </source>
</evidence>
<dbReference type="Gene3D" id="3.30.200.20">
    <property type="entry name" value="Phosphorylase Kinase, domain 1"/>
    <property type="match status" value="1"/>
</dbReference>
<dbReference type="Gene3D" id="1.10.510.10">
    <property type="entry name" value="Transferase(Phosphotransferase) domain 1"/>
    <property type="match status" value="1"/>
</dbReference>
<feature type="compositionally biased region" description="Polar residues" evidence="13">
    <location>
        <begin position="936"/>
        <end position="947"/>
    </location>
</feature>
<keyword evidence="9" id="KW-0539">Nucleus</keyword>
<dbReference type="FunFam" id="3.30.200.20:FF:000375">
    <property type="entry name" value="Cell division related protein kinase 2"/>
    <property type="match status" value="1"/>
</dbReference>
<feature type="compositionally biased region" description="Pro residues" evidence="13">
    <location>
        <begin position="1261"/>
        <end position="1271"/>
    </location>
</feature>
<feature type="compositionally biased region" description="Low complexity" evidence="13">
    <location>
        <begin position="127"/>
        <end position="138"/>
    </location>
</feature>
<feature type="compositionally biased region" description="Polar residues" evidence="13">
    <location>
        <begin position="459"/>
        <end position="470"/>
    </location>
</feature>
<feature type="compositionally biased region" description="Polar residues" evidence="13">
    <location>
        <begin position="404"/>
        <end position="415"/>
    </location>
</feature>
<feature type="binding site" evidence="12">
    <location>
        <position position="614"/>
    </location>
    <ligand>
        <name>ATP</name>
        <dbReference type="ChEBI" id="CHEBI:30616"/>
    </ligand>
</feature>
<comment type="caution">
    <text evidence="15">The sequence shown here is derived from an EMBL/GenBank/DDBJ whole genome shotgun (WGS) entry which is preliminary data.</text>
</comment>
<dbReference type="InterPro" id="IPR050108">
    <property type="entry name" value="CDK"/>
</dbReference>
<dbReference type="PROSITE" id="PS00107">
    <property type="entry name" value="PROTEIN_KINASE_ATP"/>
    <property type="match status" value="1"/>
</dbReference>
<feature type="compositionally biased region" description="Polar residues" evidence="13">
    <location>
        <begin position="1107"/>
        <end position="1122"/>
    </location>
</feature>
<feature type="region of interest" description="Disordered" evidence="13">
    <location>
        <begin position="1258"/>
        <end position="1279"/>
    </location>
</feature>
<keyword evidence="8 12" id="KW-0067">ATP-binding</keyword>
<dbReference type="SUPFAM" id="SSF56112">
    <property type="entry name" value="Protein kinase-like (PK-like)"/>
    <property type="match status" value="1"/>
</dbReference>
<dbReference type="GO" id="GO:0032968">
    <property type="term" value="P:positive regulation of transcription elongation by RNA polymerase II"/>
    <property type="evidence" value="ECO:0007669"/>
    <property type="project" value="TreeGrafter"/>
</dbReference>
<dbReference type="InterPro" id="IPR011009">
    <property type="entry name" value="Kinase-like_dom_sf"/>
</dbReference>
<dbReference type="GO" id="GO:0004693">
    <property type="term" value="F:cyclin-dependent protein serine/threonine kinase activity"/>
    <property type="evidence" value="ECO:0007669"/>
    <property type="project" value="UniProtKB-EC"/>
</dbReference>
<feature type="region of interest" description="Disordered" evidence="13">
    <location>
        <begin position="934"/>
        <end position="964"/>
    </location>
</feature>
<evidence type="ECO:0000256" key="6">
    <source>
        <dbReference type="ARBA" id="ARBA00022741"/>
    </source>
</evidence>
<evidence type="ECO:0000256" key="9">
    <source>
        <dbReference type="ARBA" id="ARBA00023242"/>
    </source>
</evidence>
<sequence>MDGDRAPAPWQRGRGQAFGNNFSGHRQNNGWGDNNNRGPRDNNPYQNHRGGGRFQNNSRGNGSPHGQYHGDQRQPDYQQQQQMHQQQQYNNGPYPPPPWQPHQQQPPYPQYNNGYGDPGRMPMSAEQAYYQQGDQQQAPMNGWAAPPPPLPPQQHQMHQQQPQQQAIPPWGGVRYGVPPPPPIQPPPPMPNSQQRMLGEPVRGPPPPMPAFASPSNLNHSNSNNNSSVSRNAGDDMEVDKDTTRLSLSAPPSGGQQKQQGGGMPQKTAASDSNKPKAAPKFAGKRNKISMSFSKSTAALPKSKLSDSAGASPSDDFVQKIPKPKQPQSNWKKTAQAVLSGDKPKTAVLPEMPLPSQVVDAAAAVALAVAAADSAVGDQKVVAPLEVESISSHGAADTTTTITTSEVIVQQPSTTTSHDHPIQPPSNLPTSQYPTLPTHAFPPKTQPKRQVNPWDATSPLPMNNAMSSNSGPPIIPHRPPPPPPPVYNQPPRANAWESGPAPLPSQQQQFKMSQQQQRLSQQQQLPPPPPPQSIPPSQLPPFPPSPSNSPWHQQHQPPQTKEEMEASMDEPTRLTYIPVTTTLGHYERLNQVGEGTYGTVYKARDKRNQALVALKKVRIEPDKDGFPITGIREIKILTTLHHPNIVKLNEIVSSRDRIDLVFEYMDHDLTGLFANTAFKPSPAHIKCLMLQMFEGLRFLHSKNIMHRDLKGSNLLISKEGALKIADFGLARYLAKSLPHKGQLREMDYTNRVITLWYRPPELLMGATKYGAEIDMWSAGVVFLEFFIRKTVFPGESEITQLESITKICGSPDSRSWPDMHRLPWYDMMLKGKPPHSSKLHIYKDTMSKLAFELMEWLLQMDPKKRPTAEEALNHPYFREEPQACELDELQAILPIEDWHEWESKKRKEAWREERRHAPSPIDVTGWVLPAAPKVDSTAPSSIVPSTEITPVAGKPPSSVLTSAKPTPKLNAAATGTSVTPVMSAAQAKAEAFKQRMKALVTAPAPPPSQIVEAVPSTPVIEAPKMVVGEGKKAEAKARKAEADGGKKELQRTPKKATAVEKQVKEGDKVKEALVERNLDEEKKASGVKSKKVVDATTAPGNKKFTIKLKSNSQPSTPTDSPQESKGAGRTLKLKAPKPPNVISNMDVDVFDGEDGVPYDGTLDDAGIDMHISASKKKRRRGVLEEVDDGGGAPTLSKKAKKDDGASTKSRRRNPNNSSSTVNNTTTSRHASHSHRTAATALGVPPAIVNPFPHLDAIDATMPTPPIYQPSPPREQRHSSSDYELLEKFSLVPRNVIANPVHPTVASAIGYEHINTISLE</sequence>
<feature type="region of interest" description="Disordered" evidence="13">
    <location>
        <begin position="389"/>
        <end position="568"/>
    </location>
</feature>
<gene>
    <name evidence="15" type="ORF">SmJEL517_g04112</name>
</gene>
<comment type="similarity">
    <text evidence="2">Belongs to the protein kinase superfamily. CMGC Ser/Thr protein kinase family. CDC2/CDKX subfamily.</text>
</comment>
<evidence type="ECO:0000256" key="8">
    <source>
        <dbReference type="ARBA" id="ARBA00022840"/>
    </source>
</evidence>
<dbReference type="PANTHER" id="PTHR24056">
    <property type="entry name" value="CELL DIVISION PROTEIN KINASE"/>
    <property type="match status" value="1"/>
</dbReference>
<dbReference type="OrthoDB" id="204883at2759"/>
<comment type="catalytic activity">
    <reaction evidence="11">
        <text>L-seryl-[protein] + ATP = O-phospho-L-seryl-[protein] + ADP + H(+)</text>
        <dbReference type="Rhea" id="RHEA:17989"/>
        <dbReference type="Rhea" id="RHEA-COMP:9863"/>
        <dbReference type="Rhea" id="RHEA-COMP:11604"/>
        <dbReference type="ChEBI" id="CHEBI:15378"/>
        <dbReference type="ChEBI" id="CHEBI:29999"/>
        <dbReference type="ChEBI" id="CHEBI:30616"/>
        <dbReference type="ChEBI" id="CHEBI:83421"/>
        <dbReference type="ChEBI" id="CHEBI:456216"/>
        <dbReference type="EC" id="2.7.11.22"/>
    </reaction>
</comment>
<dbReference type="SMART" id="SM00220">
    <property type="entry name" value="S_TKc"/>
    <property type="match status" value="1"/>
</dbReference>
<evidence type="ECO:0000256" key="13">
    <source>
        <dbReference type="SAM" id="MobiDB-lite"/>
    </source>
</evidence>
<evidence type="ECO:0000256" key="1">
    <source>
        <dbReference type="ARBA" id="ARBA00004123"/>
    </source>
</evidence>
<name>A0A507C5J7_9FUNG</name>
<dbReference type="InterPro" id="IPR008271">
    <property type="entry name" value="Ser/Thr_kinase_AS"/>
</dbReference>
<feature type="compositionally biased region" description="Low complexity" evidence="13">
    <location>
        <begin position="210"/>
        <end position="231"/>
    </location>
</feature>
<dbReference type="GO" id="GO:0008353">
    <property type="term" value="F:RNA polymerase II CTD heptapeptide repeat kinase activity"/>
    <property type="evidence" value="ECO:0007669"/>
    <property type="project" value="TreeGrafter"/>
</dbReference>
<dbReference type="InterPro" id="IPR017441">
    <property type="entry name" value="Protein_kinase_ATP_BS"/>
</dbReference>